<dbReference type="KEGG" id="hazt:108683275"/>
<dbReference type="GO" id="GO:0000724">
    <property type="term" value="P:double-strand break repair via homologous recombination"/>
    <property type="evidence" value="ECO:0007669"/>
    <property type="project" value="InterPro"/>
</dbReference>
<accession>A0A8B7PRF8</accession>
<proteinExistence type="predicted"/>
<feature type="domain" description="MMS22-like C-terminal" evidence="1">
    <location>
        <begin position="286"/>
        <end position="439"/>
    </location>
</feature>
<dbReference type="PANTHER" id="PTHR28547">
    <property type="entry name" value="PROTEIN MMS22-LIKE"/>
    <property type="match status" value="1"/>
</dbReference>
<dbReference type="GO" id="GO:0031297">
    <property type="term" value="P:replication fork processing"/>
    <property type="evidence" value="ECO:0007669"/>
    <property type="project" value="InterPro"/>
</dbReference>
<name>A0A8B7PRF8_HYAAZ</name>
<gene>
    <name evidence="3" type="primary">LOC108683275</name>
</gene>
<evidence type="ECO:0000259" key="1">
    <source>
        <dbReference type="Pfam" id="PF14911"/>
    </source>
</evidence>
<evidence type="ECO:0000313" key="3">
    <source>
        <dbReference type="RefSeq" id="XP_018028066.2"/>
    </source>
</evidence>
<dbReference type="PANTHER" id="PTHR28547:SF1">
    <property type="entry name" value="PROTEIN MMS22-LIKE"/>
    <property type="match status" value="1"/>
</dbReference>
<dbReference type="RefSeq" id="XP_018028066.2">
    <property type="nucleotide sequence ID" value="XM_018172577.2"/>
</dbReference>
<dbReference type="GO" id="GO:0043596">
    <property type="term" value="C:nuclear replication fork"/>
    <property type="evidence" value="ECO:0007669"/>
    <property type="project" value="TreeGrafter"/>
</dbReference>
<dbReference type="OrthoDB" id="6346273at2759"/>
<protein>
    <submittedName>
        <fullName evidence="3">Uncharacterized protein LOC108683275</fullName>
    </submittedName>
</protein>
<organism evidence="2 3">
    <name type="scientific">Hyalella azteca</name>
    <name type="common">Amphipod</name>
    <dbReference type="NCBI Taxonomy" id="294128"/>
    <lineage>
        <taxon>Eukaryota</taxon>
        <taxon>Metazoa</taxon>
        <taxon>Ecdysozoa</taxon>
        <taxon>Arthropoda</taxon>
        <taxon>Crustacea</taxon>
        <taxon>Multicrustacea</taxon>
        <taxon>Malacostraca</taxon>
        <taxon>Eumalacostraca</taxon>
        <taxon>Peracarida</taxon>
        <taxon>Amphipoda</taxon>
        <taxon>Senticaudata</taxon>
        <taxon>Talitrida</taxon>
        <taxon>Talitroidea</taxon>
        <taxon>Hyalellidae</taxon>
        <taxon>Hyalella</taxon>
    </lineage>
</organism>
<dbReference type="AlphaFoldDB" id="A0A8B7PRF8"/>
<sequence>MTFVSAVAQLHTSTRDILIQREAGRALCAFCAAAAEVCCSSRNLALGQHRLFDGWLEGLLGTCSCADLQQLLVSITTSLAPVLYSAGPGAASGDQLVASIERSVGSFLLQHSTTQTPPEELSDAAAALTLSHAALATLNQVTVIPATKSPCSSNMDASNIAFKASGASDYRVNHKEAASVIFNHFLCSERVNIECQLRYLSVLLLPSLSRRPSNVEGRRLLVTEVSLVPQPPGSLHVQEEAMVSRFFCYVAALGSDNTQLLALVAPVMELGVVRGFLPNPPACPFAALLSLVKALSREHQNAATLASKHQMQRCCMSLLQGLDKAVVAAMQQTPPPSHLAQLLATLADAVLHAPYLLYNKSKGTNCPLGAWLSCIVLTKASYKLDSVMPLHITRPMQQSLPKFVLGLCSLPVQQDAFLSRLVRSVLTNYMHRYPATPQHPCVVMLCGLDGADADAVDRLYTVNRRGSL</sequence>
<dbReference type="InterPro" id="IPR029424">
    <property type="entry name" value="MMS22L_C"/>
</dbReference>
<dbReference type="Proteomes" id="UP000694843">
    <property type="component" value="Unplaced"/>
</dbReference>
<dbReference type="GeneID" id="108683275"/>
<evidence type="ECO:0000313" key="2">
    <source>
        <dbReference type="Proteomes" id="UP000694843"/>
    </source>
</evidence>
<keyword evidence="2" id="KW-1185">Reference proteome</keyword>
<dbReference type="Pfam" id="PF14911">
    <property type="entry name" value="MMS22L_C"/>
    <property type="match status" value="1"/>
</dbReference>
<reference evidence="3" key="1">
    <citation type="submission" date="2025-08" db="UniProtKB">
        <authorList>
            <consortium name="RefSeq"/>
        </authorList>
    </citation>
    <scope>IDENTIFICATION</scope>
    <source>
        <tissue evidence="3">Whole organism</tissue>
    </source>
</reference>
<dbReference type="InterPro" id="IPR042320">
    <property type="entry name" value="MMS22-like"/>
</dbReference>